<dbReference type="RefSeq" id="WP_212697322.1">
    <property type="nucleotide sequence ID" value="NZ_CP058649.1"/>
</dbReference>
<dbReference type="Gene3D" id="3.80.30.20">
    <property type="entry name" value="tm_1862 like domain"/>
    <property type="match status" value="1"/>
</dbReference>
<keyword evidence="7" id="KW-0411">Iron-sulfur</keyword>
<organism evidence="11 12">
    <name type="scientific">Vallitalea pronyensis</name>
    <dbReference type="NCBI Taxonomy" id="1348613"/>
    <lineage>
        <taxon>Bacteria</taxon>
        <taxon>Bacillati</taxon>
        <taxon>Bacillota</taxon>
        <taxon>Clostridia</taxon>
        <taxon>Lachnospirales</taxon>
        <taxon>Vallitaleaceae</taxon>
        <taxon>Vallitalea</taxon>
    </lineage>
</organism>
<keyword evidence="4" id="KW-0949">S-adenosyl-L-methionine</keyword>
<dbReference type="SFLD" id="SFLDS00029">
    <property type="entry name" value="Radical_SAM"/>
    <property type="match status" value="1"/>
</dbReference>
<dbReference type="Pfam" id="PF04055">
    <property type="entry name" value="Radical_SAM"/>
    <property type="match status" value="1"/>
</dbReference>
<keyword evidence="3" id="KW-0808">Transferase</keyword>
<dbReference type="GO" id="GO:0003824">
    <property type="term" value="F:catalytic activity"/>
    <property type="evidence" value="ECO:0007669"/>
    <property type="project" value="InterPro"/>
</dbReference>
<feature type="coiled-coil region" evidence="8">
    <location>
        <begin position="452"/>
        <end position="479"/>
    </location>
</feature>
<dbReference type="CDD" id="cd02068">
    <property type="entry name" value="radical_SAM_B12_BD"/>
    <property type="match status" value="1"/>
</dbReference>
<evidence type="ECO:0000256" key="5">
    <source>
        <dbReference type="ARBA" id="ARBA00022723"/>
    </source>
</evidence>
<evidence type="ECO:0000256" key="1">
    <source>
        <dbReference type="ARBA" id="ARBA00001966"/>
    </source>
</evidence>
<evidence type="ECO:0000259" key="9">
    <source>
        <dbReference type="PROSITE" id="PS51332"/>
    </source>
</evidence>
<keyword evidence="5" id="KW-0479">Metal-binding</keyword>
<dbReference type="InterPro" id="IPR007197">
    <property type="entry name" value="rSAM"/>
</dbReference>
<feature type="domain" description="Radical SAM core" evidence="10">
    <location>
        <begin position="177"/>
        <end position="398"/>
    </location>
</feature>
<evidence type="ECO:0000256" key="4">
    <source>
        <dbReference type="ARBA" id="ARBA00022691"/>
    </source>
</evidence>
<dbReference type="SUPFAM" id="SSF102114">
    <property type="entry name" value="Radical SAM enzymes"/>
    <property type="match status" value="1"/>
</dbReference>
<accession>A0A8J8SFZ5</accession>
<proteinExistence type="predicted"/>
<dbReference type="InterPro" id="IPR023404">
    <property type="entry name" value="rSAM_horseshoe"/>
</dbReference>
<dbReference type="InterPro" id="IPR058240">
    <property type="entry name" value="rSAM_sf"/>
</dbReference>
<evidence type="ECO:0000256" key="6">
    <source>
        <dbReference type="ARBA" id="ARBA00023004"/>
    </source>
</evidence>
<dbReference type="SUPFAM" id="SSF52242">
    <property type="entry name" value="Cobalamin (vitamin B12)-binding domain"/>
    <property type="match status" value="1"/>
</dbReference>
<keyword evidence="6" id="KW-0408">Iron</keyword>
<dbReference type="GO" id="GO:0031419">
    <property type="term" value="F:cobalamin binding"/>
    <property type="evidence" value="ECO:0007669"/>
    <property type="project" value="InterPro"/>
</dbReference>
<reference evidence="11" key="1">
    <citation type="submission" date="2020-07" db="EMBL/GenBank/DDBJ databases">
        <title>Vallitalea pronyensis genome.</title>
        <authorList>
            <person name="Postec A."/>
        </authorList>
    </citation>
    <scope>NUCLEOTIDE SEQUENCE</scope>
    <source>
        <strain evidence="11">FatNI3</strain>
    </source>
</reference>
<protein>
    <submittedName>
        <fullName evidence="11">Cobalamin B12-binding domain-containing protein</fullName>
    </submittedName>
</protein>
<dbReference type="SFLD" id="SFLDG01082">
    <property type="entry name" value="B12-binding_domain_containing"/>
    <property type="match status" value="1"/>
</dbReference>
<dbReference type="GO" id="GO:0046872">
    <property type="term" value="F:metal ion binding"/>
    <property type="evidence" value="ECO:0007669"/>
    <property type="project" value="UniProtKB-KW"/>
</dbReference>
<gene>
    <name evidence="11" type="ORF">HZI73_05860</name>
</gene>
<dbReference type="AlphaFoldDB" id="A0A8J8SFZ5"/>
<dbReference type="CDD" id="cd01335">
    <property type="entry name" value="Radical_SAM"/>
    <property type="match status" value="1"/>
</dbReference>
<dbReference type="PANTHER" id="PTHR43409">
    <property type="entry name" value="ANAEROBIC MAGNESIUM-PROTOPORPHYRIN IX MONOMETHYL ESTER CYCLASE-RELATED"/>
    <property type="match status" value="1"/>
</dbReference>
<dbReference type="Proteomes" id="UP000683246">
    <property type="component" value="Chromosome"/>
</dbReference>
<evidence type="ECO:0000313" key="12">
    <source>
        <dbReference type="Proteomes" id="UP000683246"/>
    </source>
</evidence>
<feature type="domain" description="B12-binding" evidence="9">
    <location>
        <begin position="5"/>
        <end position="139"/>
    </location>
</feature>
<name>A0A8J8SFZ5_9FIRM</name>
<dbReference type="GO" id="GO:0005829">
    <property type="term" value="C:cytosol"/>
    <property type="evidence" value="ECO:0007669"/>
    <property type="project" value="TreeGrafter"/>
</dbReference>
<evidence type="ECO:0000256" key="2">
    <source>
        <dbReference type="ARBA" id="ARBA00022603"/>
    </source>
</evidence>
<dbReference type="InterPro" id="IPR006638">
    <property type="entry name" value="Elp3/MiaA/NifB-like_rSAM"/>
</dbReference>
<comment type="cofactor">
    <cofactor evidence="1">
        <name>[4Fe-4S] cluster</name>
        <dbReference type="ChEBI" id="CHEBI:49883"/>
    </cofactor>
</comment>
<dbReference type="InterPro" id="IPR036724">
    <property type="entry name" value="Cobalamin-bd_sf"/>
</dbReference>
<evidence type="ECO:0000259" key="10">
    <source>
        <dbReference type="PROSITE" id="PS51918"/>
    </source>
</evidence>
<evidence type="ECO:0000313" key="11">
    <source>
        <dbReference type="EMBL" id="QUI21852.1"/>
    </source>
</evidence>
<dbReference type="SFLD" id="SFLDG01123">
    <property type="entry name" value="methyltransferase_(Class_B)"/>
    <property type="match status" value="1"/>
</dbReference>
<dbReference type="SMART" id="SM00729">
    <property type="entry name" value="Elp3"/>
    <property type="match status" value="1"/>
</dbReference>
<keyword evidence="12" id="KW-1185">Reference proteome</keyword>
<dbReference type="PANTHER" id="PTHR43409:SF7">
    <property type="entry name" value="BLL1977 PROTEIN"/>
    <property type="match status" value="1"/>
</dbReference>
<dbReference type="InterPro" id="IPR006158">
    <property type="entry name" value="Cobalamin-bd"/>
</dbReference>
<dbReference type="EMBL" id="CP058649">
    <property type="protein sequence ID" value="QUI21852.1"/>
    <property type="molecule type" value="Genomic_DNA"/>
</dbReference>
<dbReference type="InterPro" id="IPR034466">
    <property type="entry name" value="Methyltransferase_Class_B"/>
</dbReference>
<keyword evidence="8" id="KW-0175">Coiled coil</keyword>
<dbReference type="InterPro" id="IPR051198">
    <property type="entry name" value="BchE-like"/>
</dbReference>
<dbReference type="GO" id="GO:0051539">
    <property type="term" value="F:4 iron, 4 sulfur cluster binding"/>
    <property type="evidence" value="ECO:0007669"/>
    <property type="project" value="UniProtKB-KW"/>
</dbReference>
<dbReference type="Gene3D" id="3.40.50.280">
    <property type="entry name" value="Cobalamin-binding domain"/>
    <property type="match status" value="1"/>
</dbReference>
<evidence type="ECO:0000256" key="3">
    <source>
        <dbReference type="ARBA" id="ARBA00022679"/>
    </source>
</evidence>
<dbReference type="KEGG" id="vpy:HZI73_05860"/>
<evidence type="ECO:0000256" key="7">
    <source>
        <dbReference type="ARBA" id="ARBA00023014"/>
    </source>
</evidence>
<keyword evidence="2" id="KW-0489">Methyltransferase</keyword>
<evidence type="ECO:0000256" key="8">
    <source>
        <dbReference type="SAM" id="Coils"/>
    </source>
</evidence>
<dbReference type="PROSITE" id="PS51918">
    <property type="entry name" value="RADICAL_SAM"/>
    <property type="match status" value="1"/>
</dbReference>
<dbReference type="Pfam" id="PF02310">
    <property type="entry name" value="B12-binding"/>
    <property type="match status" value="1"/>
</dbReference>
<sequence length="543" mass="63237">MRRKKPRVLLIALYTEGMRMTFEELGICSIASYLRAHGYEVMVMGKTKEQLDYAKIMDYLPDIVGFSLYSTSKHVVFSVCEELHRRIPQVYLCVGGTLATHNHRGILQEAPYIDMVLRGEGEEVFLNLVRCVEEEGDFTSVNGLTYRKDAKIYVNKDQELIKDLDSLPVPARDILVENNLKIAQISTSRGCKARCTFCASQLFWSCWRGRSVKGIIDEIESIVNTHQIHAFYFIDGSFEDPSNDYSRLIKIAKEIIRRNLKICYFANFRAEFCRKATPELMELLVKSGLSAACIGIEAANSFDLKLYGKRATLEENIKIIDLFNKYGVNIQPGFININPYSTFENLRKNIDFLEKYKFLSIKAILFNRYNMLINTPLYEKIVRDNLLMKGVFNEDGYYFVDERIGVFINFIEKYISSIGHDSNKAIDRISFFCNDFLSIFLYAKRHIQQDCKDKVRELLDVFEVKLDQLRIQANKLIAKWYKELLDLAENQWHDQKAMEISDKYLGSKDMIQIANHMDNIKNIMYIGLMRHNTSYSHYFIHLF</sequence>
<dbReference type="PROSITE" id="PS51332">
    <property type="entry name" value="B12_BINDING"/>
    <property type="match status" value="1"/>
</dbReference>